<sequence>MLNINGNQSVGLRMTDAHDIRVCNIPYTYAVSEGDVGGHQPFTKLGYNSDIDNVEETVWSVGGKYVFPTGGQKMEVVSTSTNDHATGTGIRTLVLTYLDTKYVKNTEIVSLKGTSSVITTSTDIFRVNSIRAITAGSGSVADGRIDCRNLADTPIYRSLAKGYTRGRSLVYTVEAGKTLYITDLTGSVGMASGNRYARFTFRSNYDDVAEQTRSFLLPFAEFGIQDGVIHMPLNVPEKVPEKCDIVCSAISDAANSDAICTASMRGWLEW</sequence>
<protein>
    <submittedName>
        <fullName evidence="1">Uncharacterized protein</fullName>
    </submittedName>
</protein>
<dbReference type="AlphaFoldDB" id="A0A6M3KDZ5"/>
<dbReference type="EMBL" id="MT142409">
    <property type="protein sequence ID" value="QJA80167.1"/>
    <property type="molecule type" value="Genomic_DNA"/>
</dbReference>
<name>A0A6M3KDZ5_9ZZZZ</name>
<organism evidence="1">
    <name type="scientific">viral metagenome</name>
    <dbReference type="NCBI Taxonomy" id="1070528"/>
    <lineage>
        <taxon>unclassified sequences</taxon>
        <taxon>metagenomes</taxon>
        <taxon>organismal metagenomes</taxon>
    </lineage>
</organism>
<reference evidence="1" key="1">
    <citation type="submission" date="2020-03" db="EMBL/GenBank/DDBJ databases">
        <title>The deep terrestrial virosphere.</title>
        <authorList>
            <person name="Holmfeldt K."/>
            <person name="Nilsson E."/>
            <person name="Simone D."/>
            <person name="Lopez-Fernandez M."/>
            <person name="Wu X."/>
            <person name="de Brujin I."/>
            <person name="Lundin D."/>
            <person name="Andersson A."/>
            <person name="Bertilsson S."/>
            <person name="Dopson M."/>
        </authorList>
    </citation>
    <scope>NUCLEOTIDE SEQUENCE</scope>
    <source>
        <strain evidence="1">MM415A00769</strain>
    </source>
</reference>
<evidence type="ECO:0000313" key="1">
    <source>
        <dbReference type="EMBL" id="QJA80167.1"/>
    </source>
</evidence>
<accession>A0A6M3KDZ5</accession>
<proteinExistence type="predicted"/>
<gene>
    <name evidence="1" type="ORF">MM415A00769_0017</name>
</gene>